<proteinExistence type="inferred from homology"/>
<dbReference type="Gene3D" id="1.10.10.10">
    <property type="entry name" value="Winged helix-like DNA-binding domain superfamily/Winged helix DNA-binding domain"/>
    <property type="match status" value="2"/>
</dbReference>
<dbReference type="Pfam" id="PF04337">
    <property type="entry name" value="DUF480"/>
    <property type="match status" value="1"/>
</dbReference>
<comment type="similarity">
    <text evidence="1">Belongs to the UPF0502 family.</text>
</comment>
<reference evidence="4" key="1">
    <citation type="journal article" date="2019" name="Int. J. Syst. Evol. Microbiol.">
        <title>The Global Catalogue of Microorganisms (GCM) 10K type strain sequencing project: providing services to taxonomists for standard genome sequencing and annotation.</title>
        <authorList>
            <consortium name="The Broad Institute Genomics Platform"/>
            <consortium name="The Broad Institute Genome Sequencing Center for Infectious Disease"/>
            <person name="Wu L."/>
            <person name="Ma J."/>
        </authorList>
    </citation>
    <scope>NUCLEOTIDE SEQUENCE [LARGE SCALE GENOMIC DNA]</scope>
    <source>
        <strain evidence="4">KCTC 52168</strain>
    </source>
</reference>
<evidence type="ECO:0000256" key="1">
    <source>
        <dbReference type="HAMAP-Rule" id="MF_01584"/>
    </source>
</evidence>
<name>A0ABV7H8G8_9BURK</name>
<dbReference type="InterPro" id="IPR007432">
    <property type="entry name" value="DUF480"/>
</dbReference>
<gene>
    <name evidence="3" type="ORF">ACFOEN_14825</name>
</gene>
<dbReference type="InterPro" id="IPR036390">
    <property type="entry name" value="WH_DNA-bd_sf"/>
</dbReference>
<evidence type="ECO:0000313" key="4">
    <source>
        <dbReference type="Proteomes" id="UP001595556"/>
    </source>
</evidence>
<dbReference type="PANTHER" id="PTHR38768">
    <property type="entry name" value="UPF0502 PROTEIN YCEH"/>
    <property type="match status" value="1"/>
</dbReference>
<comment type="caution">
    <text evidence="3">The sequence shown here is derived from an EMBL/GenBank/DDBJ whole genome shotgun (WGS) entry which is preliminary data.</text>
</comment>
<dbReference type="Proteomes" id="UP001595556">
    <property type="component" value="Unassembled WGS sequence"/>
</dbReference>
<dbReference type="PANTHER" id="PTHR38768:SF1">
    <property type="entry name" value="UPF0502 PROTEIN YCEH"/>
    <property type="match status" value="1"/>
</dbReference>
<sequence length="218" mass="23589">MRLLTAIEARVLGVLIEKERTVPDTYPLSLNSLVAGCNQKTSRDPVMSLTDAQVQEALDELRSLSLVTESSGAKVMRFAHNTDRALKMPSQSVALLATLMLRGPQTAAELRINSERLHRFADTGSAEVFLNELAERMDTAQPFAPQALVRLLPKAPGAREARWVHLLCGEPDLPMAGPAAATSPSSGDDELRDQVRVLAARVQALEDELAALKQALGT</sequence>
<accession>A0ABV7H8G8</accession>
<dbReference type="RefSeq" id="WP_377305250.1">
    <property type="nucleotide sequence ID" value="NZ_CP180191.1"/>
</dbReference>
<organism evidence="3 4">
    <name type="scientific">Piscinibacterium candidicorallinum</name>
    <dbReference type="NCBI Taxonomy" id="1793872"/>
    <lineage>
        <taxon>Bacteria</taxon>
        <taxon>Pseudomonadati</taxon>
        <taxon>Pseudomonadota</taxon>
        <taxon>Betaproteobacteria</taxon>
        <taxon>Burkholderiales</taxon>
        <taxon>Piscinibacterium</taxon>
    </lineage>
</organism>
<dbReference type="InterPro" id="IPR036388">
    <property type="entry name" value="WH-like_DNA-bd_sf"/>
</dbReference>
<evidence type="ECO:0000313" key="3">
    <source>
        <dbReference type="EMBL" id="MFC3148899.1"/>
    </source>
</evidence>
<keyword evidence="4" id="KW-1185">Reference proteome</keyword>
<dbReference type="EMBL" id="JBHRTI010000010">
    <property type="protein sequence ID" value="MFC3148899.1"/>
    <property type="molecule type" value="Genomic_DNA"/>
</dbReference>
<evidence type="ECO:0000256" key="2">
    <source>
        <dbReference type="SAM" id="Coils"/>
    </source>
</evidence>
<keyword evidence="2" id="KW-0175">Coiled coil</keyword>
<protein>
    <submittedName>
        <fullName evidence="3">YceH family protein</fullName>
    </submittedName>
</protein>
<feature type="coiled-coil region" evidence="2">
    <location>
        <begin position="188"/>
        <end position="215"/>
    </location>
</feature>
<dbReference type="SUPFAM" id="SSF46785">
    <property type="entry name" value="Winged helix' DNA-binding domain"/>
    <property type="match status" value="2"/>
</dbReference>
<dbReference type="HAMAP" id="MF_01584">
    <property type="entry name" value="UPF0502"/>
    <property type="match status" value="1"/>
</dbReference>